<evidence type="ECO:0000256" key="1">
    <source>
        <dbReference type="SAM" id="SignalP"/>
    </source>
</evidence>
<dbReference type="Proteomes" id="UP001152561">
    <property type="component" value="Unassembled WGS sequence"/>
</dbReference>
<reference evidence="3" key="1">
    <citation type="journal article" date="2023" name="Proc. Natl. Acad. Sci. U.S.A.">
        <title>Genomic and structural basis for evolution of tropane alkaloid biosynthesis.</title>
        <authorList>
            <person name="Wanga Y.-J."/>
            <person name="Taina T."/>
            <person name="Yua J.-Y."/>
            <person name="Lia J."/>
            <person name="Xua B."/>
            <person name="Chenc J."/>
            <person name="D'Auriad J.C."/>
            <person name="Huanga J.-P."/>
            <person name="Huanga S.-X."/>
        </authorList>
    </citation>
    <scope>NUCLEOTIDE SEQUENCE [LARGE SCALE GENOMIC DNA]</scope>
    <source>
        <strain evidence="3">cv. KIB-2019</strain>
    </source>
</reference>
<feature type="chain" id="PRO_5040246188" evidence="1">
    <location>
        <begin position="24"/>
        <end position="212"/>
    </location>
</feature>
<dbReference type="EMBL" id="JAJAGQ010000013">
    <property type="protein sequence ID" value="KAJ8545378.1"/>
    <property type="molecule type" value="Genomic_DNA"/>
</dbReference>
<evidence type="ECO:0000313" key="2">
    <source>
        <dbReference type="EMBL" id="KAJ8545378.1"/>
    </source>
</evidence>
<comment type="caution">
    <text evidence="2">The sequence shown here is derived from an EMBL/GenBank/DDBJ whole genome shotgun (WGS) entry which is preliminary data.</text>
</comment>
<dbReference type="OrthoDB" id="641593at2759"/>
<evidence type="ECO:0000313" key="3">
    <source>
        <dbReference type="Proteomes" id="UP001152561"/>
    </source>
</evidence>
<keyword evidence="3" id="KW-1185">Reference proteome</keyword>
<gene>
    <name evidence="2" type="ORF">K7X08_017961</name>
</gene>
<proteinExistence type="predicted"/>
<dbReference type="AlphaFoldDB" id="A0A9Q1LUR9"/>
<protein>
    <submittedName>
        <fullName evidence="2">Uncharacterized protein</fullName>
    </submittedName>
</protein>
<sequence length="212" mass="24522">MRRTGVILFLFFFLLSNPLPCSSFYFPFSNYHAIFSLSHSLFSRVANLREARGDYDSAERARSIARKLENGLGIGFWKVMWNVGWDYARNYSWRDATTSFEMFDALSEFNEMLRGLSEFTSASSDRERVTWINRNYENLLKISRSLFGRFRNVFRQSGPLKEVIDTLQKEVLEGGLLKDCLELGTTDLKGLLMVFKDISSKYTSTSSTRAEL</sequence>
<dbReference type="PANTHER" id="PTHR36806">
    <property type="entry name" value="ADENINE PHOSPHORIBOSYLTRANSFERASE"/>
    <property type="match status" value="1"/>
</dbReference>
<feature type="signal peptide" evidence="1">
    <location>
        <begin position="1"/>
        <end position="23"/>
    </location>
</feature>
<accession>A0A9Q1LUR9</accession>
<keyword evidence="1" id="KW-0732">Signal</keyword>
<name>A0A9Q1LUR9_9SOLA</name>
<organism evidence="2 3">
    <name type="scientific">Anisodus acutangulus</name>
    <dbReference type="NCBI Taxonomy" id="402998"/>
    <lineage>
        <taxon>Eukaryota</taxon>
        <taxon>Viridiplantae</taxon>
        <taxon>Streptophyta</taxon>
        <taxon>Embryophyta</taxon>
        <taxon>Tracheophyta</taxon>
        <taxon>Spermatophyta</taxon>
        <taxon>Magnoliopsida</taxon>
        <taxon>eudicotyledons</taxon>
        <taxon>Gunneridae</taxon>
        <taxon>Pentapetalae</taxon>
        <taxon>asterids</taxon>
        <taxon>lamiids</taxon>
        <taxon>Solanales</taxon>
        <taxon>Solanaceae</taxon>
        <taxon>Solanoideae</taxon>
        <taxon>Hyoscyameae</taxon>
        <taxon>Anisodus</taxon>
    </lineage>
</organism>